<gene>
    <name evidence="8" type="ORF">DFQ09_104202</name>
</gene>
<keyword evidence="9" id="KW-1185">Reference proteome</keyword>
<feature type="transmembrane region" description="Helical" evidence="6">
    <location>
        <begin position="76"/>
        <end position="100"/>
    </location>
</feature>
<evidence type="ECO:0000313" key="9">
    <source>
        <dbReference type="Proteomes" id="UP000256919"/>
    </source>
</evidence>
<comment type="caution">
    <text evidence="8">The sequence shown here is derived from an EMBL/GenBank/DDBJ whole genome shotgun (WGS) entry which is preliminary data.</text>
</comment>
<feature type="domain" description="HTH cro/C1-type" evidence="7">
    <location>
        <begin position="8"/>
        <end position="62"/>
    </location>
</feature>
<dbReference type="CDD" id="cd00093">
    <property type="entry name" value="HTH_XRE"/>
    <property type="match status" value="1"/>
</dbReference>
<evidence type="ECO:0000259" key="7">
    <source>
        <dbReference type="PROSITE" id="PS50943"/>
    </source>
</evidence>
<organism evidence="8 9">
    <name type="scientific">Winogradskyella pacifica</name>
    <dbReference type="NCBI Taxonomy" id="664642"/>
    <lineage>
        <taxon>Bacteria</taxon>
        <taxon>Pseudomonadati</taxon>
        <taxon>Bacteroidota</taxon>
        <taxon>Flavobacteriia</taxon>
        <taxon>Flavobacteriales</taxon>
        <taxon>Flavobacteriaceae</taxon>
        <taxon>Winogradskyella</taxon>
    </lineage>
</organism>
<protein>
    <submittedName>
        <fullName evidence="8">Putative Tic20 family protein</fullName>
    </submittedName>
</protein>
<dbReference type="PANTHER" id="PTHR46558">
    <property type="entry name" value="TRACRIPTIONAL REGULATORY PROTEIN-RELATED-RELATED"/>
    <property type="match status" value="1"/>
</dbReference>
<keyword evidence="5 6" id="KW-0472">Membrane</keyword>
<dbReference type="AlphaFoldDB" id="A0A3D9MWQ8"/>
<dbReference type="Gene3D" id="1.10.260.40">
    <property type="entry name" value="lambda repressor-like DNA-binding domains"/>
    <property type="match status" value="1"/>
</dbReference>
<evidence type="ECO:0000256" key="6">
    <source>
        <dbReference type="SAM" id="Phobius"/>
    </source>
</evidence>
<sequence length="187" mass="21610">MNEIGEKIKEARKMKGLSQEELADLAKINLRTIQRIETNQNEPRGKTLNLICKVLEINTEDILDYGKQIDKTYLTYFHLSVLSFLVIPIGNIILPLILWLTKKDKIIGLKNSGANVLNFQIIWTFVTSIIIIGYALTKIMHYEKFSFLGYIFIGLYLLNIILPIIAVIKIRKNNFQKSYPKLIQIIK</sequence>
<dbReference type="PROSITE" id="PS50943">
    <property type="entry name" value="HTH_CROC1"/>
    <property type="match status" value="1"/>
</dbReference>
<evidence type="ECO:0000313" key="8">
    <source>
        <dbReference type="EMBL" id="REE24431.1"/>
    </source>
</evidence>
<evidence type="ECO:0000256" key="5">
    <source>
        <dbReference type="ARBA" id="ARBA00023136"/>
    </source>
</evidence>
<evidence type="ECO:0000256" key="2">
    <source>
        <dbReference type="ARBA" id="ARBA00022692"/>
    </source>
</evidence>
<dbReference type="Proteomes" id="UP000256919">
    <property type="component" value="Unassembled WGS sequence"/>
</dbReference>
<dbReference type="SUPFAM" id="SSF47413">
    <property type="entry name" value="lambda repressor-like DNA-binding domains"/>
    <property type="match status" value="1"/>
</dbReference>
<feature type="transmembrane region" description="Helical" evidence="6">
    <location>
        <begin position="147"/>
        <end position="168"/>
    </location>
</feature>
<dbReference type="InterPro" id="IPR010982">
    <property type="entry name" value="Lambda_DNA-bd_dom_sf"/>
</dbReference>
<evidence type="ECO:0000256" key="3">
    <source>
        <dbReference type="ARBA" id="ARBA00022989"/>
    </source>
</evidence>
<evidence type="ECO:0000256" key="1">
    <source>
        <dbReference type="ARBA" id="ARBA00004141"/>
    </source>
</evidence>
<dbReference type="InterPro" id="IPR019109">
    <property type="entry name" value="MamF_MmsF"/>
</dbReference>
<feature type="transmembrane region" description="Helical" evidence="6">
    <location>
        <begin position="121"/>
        <end position="141"/>
    </location>
</feature>
<keyword evidence="3 6" id="KW-1133">Transmembrane helix</keyword>
<dbReference type="Pfam" id="PF01381">
    <property type="entry name" value="HTH_3"/>
    <property type="match status" value="1"/>
</dbReference>
<dbReference type="PANTHER" id="PTHR46558:SF4">
    <property type="entry name" value="DNA-BIDING PHAGE PROTEIN"/>
    <property type="match status" value="1"/>
</dbReference>
<dbReference type="InterPro" id="IPR001387">
    <property type="entry name" value="Cro/C1-type_HTH"/>
</dbReference>
<name>A0A3D9MWQ8_9FLAO</name>
<keyword evidence="2 6" id="KW-0812">Transmembrane</keyword>
<dbReference type="OrthoDB" id="1357763at2"/>
<accession>A0A3D9MWQ8</accession>
<dbReference type="GO" id="GO:0003677">
    <property type="term" value="F:DNA binding"/>
    <property type="evidence" value="ECO:0007669"/>
    <property type="project" value="UniProtKB-KW"/>
</dbReference>
<evidence type="ECO:0000256" key="4">
    <source>
        <dbReference type="ARBA" id="ARBA00023125"/>
    </source>
</evidence>
<dbReference type="Pfam" id="PF09685">
    <property type="entry name" value="MamF_MmsF"/>
    <property type="match status" value="1"/>
</dbReference>
<reference evidence="8 9" key="1">
    <citation type="submission" date="2018-07" db="EMBL/GenBank/DDBJ databases">
        <title>Genomic Encyclopedia of Type Strains, Phase III (KMG-III): the genomes of soil and plant-associated and newly described type strains.</title>
        <authorList>
            <person name="Whitman W."/>
        </authorList>
    </citation>
    <scope>NUCLEOTIDE SEQUENCE [LARGE SCALE GENOMIC DNA]</scope>
    <source>
        <strain evidence="8 9">CECT 7948</strain>
    </source>
</reference>
<keyword evidence="4" id="KW-0238">DNA-binding</keyword>
<proteinExistence type="predicted"/>
<dbReference type="EMBL" id="QREI01000004">
    <property type="protein sequence ID" value="REE24431.1"/>
    <property type="molecule type" value="Genomic_DNA"/>
</dbReference>
<comment type="subcellular location">
    <subcellularLocation>
        <location evidence="1">Membrane</location>
        <topology evidence="1">Multi-pass membrane protein</topology>
    </subcellularLocation>
</comment>
<dbReference type="SMART" id="SM00530">
    <property type="entry name" value="HTH_XRE"/>
    <property type="match status" value="1"/>
</dbReference>
<dbReference type="RefSeq" id="WP_115810083.1">
    <property type="nucleotide sequence ID" value="NZ_QREI01000004.1"/>
</dbReference>